<dbReference type="SUPFAM" id="SSF53850">
    <property type="entry name" value="Periplasmic binding protein-like II"/>
    <property type="match status" value="1"/>
</dbReference>
<feature type="domain" description="PBP" evidence="1">
    <location>
        <begin position="1"/>
        <end position="121"/>
    </location>
</feature>
<evidence type="ECO:0000313" key="3">
    <source>
        <dbReference type="Proteomes" id="UP000017127"/>
    </source>
</evidence>
<gene>
    <name evidence="2" type="ORF">M595_6323</name>
</gene>
<accession>U7QAE5</accession>
<protein>
    <submittedName>
        <fullName evidence="2">PBP superfamily domain protein</fullName>
    </submittedName>
</protein>
<dbReference type="InterPro" id="IPR024370">
    <property type="entry name" value="PBP_domain"/>
</dbReference>
<dbReference type="PANTHER" id="PTHR38431">
    <property type="entry name" value="BLL2305 PROTEIN"/>
    <property type="match status" value="1"/>
</dbReference>
<dbReference type="OrthoDB" id="9804758at2"/>
<dbReference type="PANTHER" id="PTHR38431:SF1">
    <property type="entry name" value="BLL2305 PROTEIN"/>
    <property type="match status" value="1"/>
</dbReference>
<evidence type="ECO:0000313" key="2">
    <source>
        <dbReference type="EMBL" id="ERT03736.1"/>
    </source>
</evidence>
<name>U7QAE5_9CYAN</name>
<reference evidence="2 3" key="1">
    <citation type="journal article" date="2013" name="Front. Microbiol.">
        <title>Comparative genomic analyses of the cyanobacterium, Lyngbya aestuarii BL J, a powerful hydrogen producer.</title>
        <authorList>
            <person name="Kothari A."/>
            <person name="Vaughn M."/>
            <person name="Garcia-Pichel F."/>
        </authorList>
    </citation>
    <scope>NUCLEOTIDE SEQUENCE [LARGE SCALE GENOMIC DNA]</scope>
    <source>
        <strain evidence="2 3">BL J</strain>
    </source>
</reference>
<dbReference type="Gene3D" id="3.40.190.10">
    <property type="entry name" value="Periplasmic binding protein-like II"/>
    <property type="match status" value="1"/>
</dbReference>
<evidence type="ECO:0000259" key="1">
    <source>
        <dbReference type="Pfam" id="PF12727"/>
    </source>
</evidence>
<proteinExistence type="predicted"/>
<comment type="caution">
    <text evidence="2">The sequence shown here is derived from an EMBL/GenBank/DDBJ whole genome shotgun (WGS) entry which is preliminary data.</text>
</comment>
<dbReference type="EMBL" id="AUZM01000241">
    <property type="protein sequence ID" value="ERT03736.1"/>
    <property type="molecule type" value="Genomic_DNA"/>
</dbReference>
<dbReference type="PATRIC" id="fig|1348334.3.peg.5978"/>
<dbReference type="AlphaFoldDB" id="U7QAE5"/>
<organism evidence="2 3">
    <name type="scientific">Lyngbya aestuarii BL J</name>
    <dbReference type="NCBI Taxonomy" id="1348334"/>
    <lineage>
        <taxon>Bacteria</taxon>
        <taxon>Bacillati</taxon>
        <taxon>Cyanobacteriota</taxon>
        <taxon>Cyanophyceae</taxon>
        <taxon>Oscillatoriophycideae</taxon>
        <taxon>Oscillatoriales</taxon>
        <taxon>Microcoleaceae</taxon>
        <taxon>Lyngbya</taxon>
    </lineage>
</organism>
<dbReference type="Proteomes" id="UP000017127">
    <property type="component" value="Unassembled WGS sequence"/>
</dbReference>
<keyword evidence="3" id="KW-1185">Reference proteome</keyword>
<sequence length="149" mass="16008">EGLLVQLNNPKKLRTVADLANSNITIINREMGSGSRQLLEYLLQKAEIPFNAVQGFNSVVNSHVAVARAVASGNVDAGVSTQAVAQAFGLTFIPLHKSRYDLVVLKDYLAETPVQQLLNTLGHPRLHSQLTALGGYDTSQTGEVVATIE</sequence>
<dbReference type="RefSeq" id="WP_023069888.1">
    <property type="nucleotide sequence ID" value="NZ_AUZM01000241.1"/>
</dbReference>
<dbReference type="Pfam" id="PF12727">
    <property type="entry name" value="PBP_like"/>
    <property type="match status" value="1"/>
</dbReference>
<feature type="non-terminal residue" evidence="2">
    <location>
        <position position="1"/>
    </location>
</feature>